<dbReference type="AlphaFoldDB" id="A0A7J6X1F8"/>
<dbReference type="PANTHER" id="PTHR14241:SF24">
    <property type="entry name" value="G DOMAIN-CONTAINING PROTEIN"/>
    <property type="match status" value="1"/>
</dbReference>
<protein>
    <submittedName>
        <fullName evidence="1">Uncharacterized protein</fullName>
    </submittedName>
</protein>
<proteinExistence type="predicted"/>
<keyword evidence="2" id="KW-1185">Reference proteome</keyword>
<organism evidence="1 2">
    <name type="scientific">Thalictrum thalictroides</name>
    <name type="common">Rue-anemone</name>
    <name type="synonym">Anemone thalictroides</name>
    <dbReference type="NCBI Taxonomy" id="46969"/>
    <lineage>
        <taxon>Eukaryota</taxon>
        <taxon>Viridiplantae</taxon>
        <taxon>Streptophyta</taxon>
        <taxon>Embryophyta</taxon>
        <taxon>Tracheophyta</taxon>
        <taxon>Spermatophyta</taxon>
        <taxon>Magnoliopsida</taxon>
        <taxon>Ranunculales</taxon>
        <taxon>Ranunculaceae</taxon>
        <taxon>Thalictroideae</taxon>
        <taxon>Thalictrum</taxon>
    </lineage>
</organism>
<evidence type="ECO:0000313" key="2">
    <source>
        <dbReference type="Proteomes" id="UP000554482"/>
    </source>
</evidence>
<sequence length="178" mass="20282">MRNQLSLTEEDDNESSVFCWWRLAKEIKDNGHHLSIDLSKLSELTPRLKVLREMERLALVANEGMDDLRHKLLSYRSGDFCLPTGGIKKEEMNIPPITTILLVGFTGSGKSSLVNLMYSVLGRSGLIPFAQTSSKLKGFLYFDLFYFLFLISDHGVCSVSIQRSLQTIRQCLWKNITF</sequence>
<dbReference type="SUPFAM" id="SSF52540">
    <property type="entry name" value="P-loop containing nucleoside triphosphate hydrolases"/>
    <property type="match status" value="1"/>
</dbReference>
<accession>A0A7J6X1F8</accession>
<dbReference type="Proteomes" id="UP000554482">
    <property type="component" value="Unassembled WGS sequence"/>
</dbReference>
<evidence type="ECO:0000313" key="1">
    <source>
        <dbReference type="EMBL" id="KAF5202887.1"/>
    </source>
</evidence>
<dbReference type="OrthoDB" id="740966at2759"/>
<reference evidence="1 2" key="1">
    <citation type="submission" date="2020-06" db="EMBL/GenBank/DDBJ databases">
        <title>Transcriptomic and genomic resources for Thalictrum thalictroides and T. hernandezii: Facilitating candidate gene discovery in an emerging model plant lineage.</title>
        <authorList>
            <person name="Arias T."/>
            <person name="Riano-Pachon D.M."/>
            <person name="Di Stilio V.S."/>
        </authorList>
    </citation>
    <scope>NUCLEOTIDE SEQUENCE [LARGE SCALE GENOMIC DNA]</scope>
    <source>
        <strain evidence="2">cv. WT478/WT964</strain>
        <tissue evidence="1">Leaves</tissue>
    </source>
</reference>
<name>A0A7J6X1F8_THATH</name>
<dbReference type="EMBL" id="JABWDY010007507">
    <property type="protein sequence ID" value="KAF5202887.1"/>
    <property type="molecule type" value="Genomic_DNA"/>
</dbReference>
<dbReference type="InterPro" id="IPR027417">
    <property type="entry name" value="P-loop_NTPase"/>
</dbReference>
<dbReference type="PANTHER" id="PTHR14241">
    <property type="entry name" value="INTERFERON-INDUCED PROTEIN 44"/>
    <property type="match status" value="1"/>
</dbReference>
<gene>
    <name evidence="1" type="ORF">FRX31_007526</name>
</gene>
<comment type="caution">
    <text evidence="1">The sequence shown here is derived from an EMBL/GenBank/DDBJ whole genome shotgun (WGS) entry which is preliminary data.</text>
</comment>